<accession>A0A221VX03</accession>
<dbReference type="EMBL" id="CP022521">
    <property type="protein sequence ID" value="ASO18076.1"/>
    <property type="molecule type" value="Genomic_DNA"/>
</dbReference>
<dbReference type="Proteomes" id="UP000204221">
    <property type="component" value="Chromosome"/>
</dbReference>
<reference evidence="1 2" key="1">
    <citation type="submission" date="2017-07" db="EMBL/GenBank/DDBJ databases">
        <title>Complete genome sequence of Actinoalloteichus hoggarensis DSM 45943, type strain of Actinoalloteichus hoggarensis.</title>
        <authorList>
            <person name="Ruckert C."/>
            <person name="Nouioui I."/>
            <person name="Willmese J."/>
            <person name="van Wezel G."/>
            <person name="Klenk H.-P."/>
            <person name="Kalinowski J."/>
            <person name="Zotchev S.B."/>
        </authorList>
    </citation>
    <scope>NUCLEOTIDE SEQUENCE [LARGE SCALE GENOMIC DNA]</scope>
    <source>
        <strain evidence="1 2">DSM 45943</strain>
    </source>
</reference>
<dbReference type="RefSeq" id="WP_157736588.1">
    <property type="nucleotide sequence ID" value="NZ_CP022521.1"/>
</dbReference>
<evidence type="ECO:0000313" key="2">
    <source>
        <dbReference type="Proteomes" id="UP000204221"/>
    </source>
</evidence>
<dbReference type="AlphaFoldDB" id="A0A221VX03"/>
<keyword evidence="2" id="KW-1185">Reference proteome</keyword>
<organism evidence="1 2">
    <name type="scientific">Actinoalloteichus hoggarensis</name>
    <dbReference type="NCBI Taxonomy" id="1470176"/>
    <lineage>
        <taxon>Bacteria</taxon>
        <taxon>Bacillati</taxon>
        <taxon>Actinomycetota</taxon>
        <taxon>Actinomycetes</taxon>
        <taxon>Pseudonocardiales</taxon>
        <taxon>Pseudonocardiaceae</taxon>
        <taxon>Actinoalloteichus</taxon>
    </lineage>
</organism>
<gene>
    <name evidence="1" type="ORF">AHOG_02060</name>
</gene>
<evidence type="ECO:0000313" key="1">
    <source>
        <dbReference type="EMBL" id="ASO18076.1"/>
    </source>
</evidence>
<dbReference type="KEGG" id="ahg:AHOG_02060"/>
<dbReference type="OrthoDB" id="3689323at2"/>
<name>A0A221VX03_9PSEU</name>
<proteinExistence type="predicted"/>
<sequence>MTGQGDFATHRRDGEDVVKVLDVQNAAAIPFTMVAHHIDASRMNVYLSRLRAAGVTLPPGLSVEHTRPLAVRHLWVAGPVLLDYARVDPSRFVDAVIEIAGWVRALDSADARVDSNLANFCLAEDRVVLVDVLPPLIPSMRPKPSNLFDVLFTALCFDTTVILDALIGYAARALLTSGISLAGRRVEDLAHQVPQEFAPLAETSFPASWFQARAMLALRGLAGEIEPASVQEFFTPTSVRAFRDISETERADRIQQVAQTVKELRPT</sequence>
<protein>
    <submittedName>
        <fullName evidence="1">Uncharacterized protein</fullName>
    </submittedName>
</protein>